<sequence>MASKKNTSFVIVISLTVLVIMVGYVAVQFLTDYLKYDRFSKQDFIDQNTYQAVFLTNNQTYFGRLKSISSDYLILLDVYYVKIDDNGAGQLVKLGSIEPHEPENKMIINRDQILFWENIKLDSLVVKKIQDMQ</sequence>
<dbReference type="EMBL" id="MFVK01000014">
    <property type="protein sequence ID" value="OGI99646.1"/>
    <property type="molecule type" value="Genomic_DNA"/>
</dbReference>
<proteinExistence type="predicted"/>
<organism evidence="2 3">
    <name type="scientific">Candidatus Nomurabacteria bacterium RIFCSPLOWO2_02_FULL_40_10</name>
    <dbReference type="NCBI Taxonomy" id="1801786"/>
    <lineage>
        <taxon>Bacteria</taxon>
        <taxon>Candidatus Nomuraibacteriota</taxon>
    </lineage>
</organism>
<keyword evidence="1" id="KW-1133">Transmembrane helix</keyword>
<feature type="transmembrane region" description="Helical" evidence="1">
    <location>
        <begin position="6"/>
        <end position="31"/>
    </location>
</feature>
<comment type="caution">
    <text evidence="2">The sequence shown here is derived from an EMBL/GenBank/DDBJ whole genome shotgun (WGS) entry which is preliminary data.</text>
</comment>
<evidence type="ECO:0000256" key="1">
    <source>
        <dbReference type="SAM" id="Phobius"/>
    </source>
</evidence>
<evidence type="ECO:0000313" key="2">
    <source>
        <dbReference type="EMBL" id="OGI99646.1"/>
    </source>
</evidence>
<keyword evidence="1" id="KW-0812">Transmembrane</keyword>
<reference evidence="2 3" key="1">
    <citation type="journal article" date="2016" name="Nat. Commun.">
        <title>Thousands of microbial genomes shed light on interconnected biogeochemical processes in an aquifer system.</title>
        <authorList>
            <person name="Anantharaman K."/>
            <person name="Brown C.T."/>
            <person name="Hug L.A."/>
            <person name="Sharon I."/>
            <person name="Castelle C.J."/>
            <person name="Probst A.J."/>
            <person name="Thomas B.C."/>
            <person name="Singh A."/>
            <person name="Wilkins M.J."/>
            <person name="Karaoz U."/>
            <person name="Brodie E.L."/>
            <person name="Williams K.H."/>
            <person name="Hubbard S.S."/>
            <person name="Banfield J.F."/>
        </authorList>
    </citation>
    <scope>NUCLEOTIDE SEQUENCE [LARGE SCALE GENOMIC DNA]</scope>
</reference>
<name>A0A1F6XZS7_9BACT</name>
<protein>
    <submittedName>
        <fullName evidence="2">Uncharacterized protein</fullName>
    </submittedName>
</protein>
<keyword evidence="1" id="KW-0472">Membrane</keyword>
<gene>
    <name evidence="2" type="ORF">A3H53_03025</name>
</gene>
<accession>A0A1F6XZS7</accession>
<evidence type="ECO:0000313" key="3">
    <source>
        <dbReference type="Proteomes" id="UP000176479"/>
    </source>
</evidence>
<dbReference type="Proteomes" id="UP000176479">
    <property type="component" value="Unassembled WGS sequence"/>
</dbReference>
<dbReference type="AlphaFoldDB" id="A0A1F6XZS7"/>